<keyword evidence="2" id="KW-1185">Reference proteome</keyword>
<organism evidence="1 2">
    <name type="scientific">Trifolium medium</name>
    <dbReference type="NCBI Taxonomy" id="97028"/>
    <lineage>
        <taxon>Eukaryota</taxon>
        <taxon>Viridiplantae</taxon>
        <taxon>Streptophyta</taxon>
        <taxon>Embryophyta</taxon>
        <taxon>Tracheophyta</taxon>
        <taxon>Spermatophyta</taxon>
        <taxon>Magnoliopsida</taxon>
        <taxon>eudicotyledons</taxon>
        <taxon>Gunneridae</taxon>
        <taxon>Pentapetalae</taxon>
        <taxon>rosids</taxon>
        <taxon>fabids</taxon>
        <taxon>Fabales</taxon>
        <taxon>Fabaceae</taxon>
        <taxon>Papilionoideae</taxon>
        <taxon>50 kb inversion clade</taxon>
        <taxon>NPAAA clade</taxon>
        <taxon>Hologalegina</taxon>
        <taxon>IRL clade</taxon>
        <taxon>Trifolieae</taxon>
        <taxon>Trifolium</taxon>
    </lineage>
</organism>
<comment type="caution">
    <text evidence="1">The sequence shown here is derived from an EMBL/GenBank/DDBJ whole genome shotgun (WGS) entry which is preliminary data.</text>
</comment>
<dbReference type="Proteomes" id="UP000265520">
    <property type="component" value="Unassembled WGS sequence"/>
</dbReference>
<name>A0A392RJH1_9FABA</name>
<evidence type="ECO:0000313" key="1">
    <source>
        <dbReference type="EMBL" id="MCI36738.1"/>
    </source>
</evidence>
<dbReference type="AlphaFoldDB" id="A0A392RJH1"/>
<protein>
    <submittedName>
        <fullName evidence="1">CC-NBS-LRR resistance protein</fullName>
    </submittedName>
</protein>
<accession>A0A392RJH1</accession>
<feature type="non-terminal residue" evidence="1">
    <location>
        <position position="46"/>
    </location>
</feature>
<reference evidence="1 2" key="1">
    <citation type="journal article" date="2018" name="Front. Plant Sci.">
        <title>Red Clover (Trifolium pratense) and Zigzag Clover (T. medium) - A Picture of Genomic Similarities and Differences.</title>
        <authorList>
            <person name="Dluhosova J."/>
            <person name="Istvanek J."/>
            <person name="Nedelnik J."/>
            <person name="Repkova J."/>
        </authorList>
    </citation>
    <scope>NUCLEOTIDE SEQUENCE [LARGE SCALE GENOMIC DNA]</scope>
    <source>
        <strain evidence="2">cv. 10/8</strain>
        <tissue evidence="1">Leaf</tissue>
    </source>
</reference>
<dbReference type="EMBL" id="LXQA010236925">
    <property type="protein sequence ID" value="MCI36738.1"/>
    <property type="molecule type" value="Genomic_DNA"/>
</dbReference>
<proteinExistence type="predicted"/>
<sequence>MNEDTFPYWFLENARSLELLVVDHSFFKKIFQDEGRMREKTHTRLK</sequence>
<evidence type="ECO:0000313" key="2">
    <source>
        <dbReference type="Proteomes" id="UP000265520"/>
    </source>
</evidence>